<dbReference type="Proteomes" id="UP000012073">
    <property type="component" value="Unassembled WGS sequence"/>
</dbReference>
<dbReference type="KEGG" id="ccp:CHC_T00006333001"/>
<reference evidence="3" key="1">
    <citation type="journal article" date="2013" name="Proc. Natl. Acad. Sci. U.S.A.">
        <title>Genome structure and metabolic features in the red seaweed Chondrus crispus shed light on evolution of the Archaeplastida.</title>
        <authorList>
            <person name="Collen J."/>
            <person name="Porcel B."/>
            <person name="Carre W."/>
            <person name="Ball S.G."/>
            <person name="Chaparro C."/>
            <person name="Tonon T."/>
            <person name="Barbeyron T."/>
            <person name="Michel G."/>
            <person name="Noel B."/>
            <person name="Valentin K."/>
            <person name="Elias M."/>
            <person name="Artiguenave F."/>
            <person name="Arun A."/>
            <person name="Aury J.M."/>
            <person name="Barbosa-Neto J.F."/>
            <person name="Bothwell J.H."/>
            <person name="Bouget F.Y."/>
            <person name="Brillet L."/>
            <person name="Cabello-Hurtado F."/>
            <person name="Capella-Gutierrez S."/>
            <person name="Charrier B."/>
            <person name="Cladiere L."/>
            <person name="Cock J.M."/>
            <person name="Coelho S.M."/>
            <person name="Colleoni C."/>
            <person name="Czjzek M."/>
            <person name="Da Silva C."/>
            <person name="Delage L."/>
            <person name="Denoeud F."/>
            <person name="Deschamps P."/>
            <person name="Dittami S.M."/>
            <person name="Gabaldon T."/>
            <person name="Gachon C.M."/>
            <person name="Groisillier A."/>
            <person name="Herve C."/>
            <person name="Jabbari K."/>
            <person name="Katinka M."/>
            <person name="Kloareg B."/>
            <person name="Kowalczyk N."/>
            <person name="Labadie K."/>
            <person name="Leblanc C."/>
            <person name="Lopez P.J."/>
            <person name="McLachlan D.H."/>
            <person name="Meslet-Cladiere L."/>
            <person name="Moustafa A."/>
            <person name="Nehr Z."/>
            <person name="Nyvall Collen P."/>
            <person name="Panaud O."/>
            <person name="Partensky F."/>
            <person name="Poulain J."/>
            <person name="Rensing S.A."/>
            <person name="Rousvoal S."/>
            <person name="Samson G."/>
            <person name="Symeonidi A."/>
            <person name="Weissenbach J."/>
            <person name="Zambounis A."/>
            <person name="Wincker P."/>
            <person name="Boyen C."/>
        </authorList>
    </citation>
    <scope>NUCLEOTIDE SEQUENCE [LARGE SCALE GENOMIC DNA]</scope>
    <source>
        <strain evidence="3">cv. Stackhouse</strain>
    </source>
</reference>
<protein>
    <submittedName>
        <fullName evidence="2">Uncharacterized protein</fullName>
    </submittedName>
</protein>
<feature type="region of interest" description="Disordered" evidence="1">
    <location>
        <begin position="61"/>
        <end position="83"/>
    </location>
</feature>
<gene>
    <name evidence="2" type="ORF">CHC_T00006333001</name>
</gene>
<evidence type="ECO:0000313" key="2">
    <source>
        <dbReference type="EMBL" id="CDF38152.1"/>
    </source>
</evidence>
<evidence type="ECO:0000313" key="3">
    <source>
        <dbReference type="Proteomes" id="UP000012073"/>
    </source>
</evidence>
<dbReference type="GeneID" id="17325728"/>
<name>R7QI08_CHOCR</name>
<dbReference type="RefSeq" id="XP_005718021.1">
    <property type="nucleotide sequence ID" value="XM_005717964.1"/>
</dbReference>
<accession>R7QI08</accession>
<sequence>MGAFCRMLQKSRDCSANFITKLEINMRIHKARFLPSLPSSTTLSEESQDLRPIALDMQPKFPDRPVDTIGSTPHQGAAYQYVA</sequence>
<dbReference type="AlphaFoldDB" id="R7QI08"/>
<evidence type="ECO:0000256" key="1">
    <source>
        <dbReference type="SAM" id="MobiDB-lite"/>
    </source>
</evidence>
<proteinExistence type="predicted"/>
<organism evidence="2 3">
    <name type="scientific">Chondrus crispus</name>
    <name type="common">Carrageen Irish moss</name>
    <name type="synonym">Polymorpha crispa</name>
    <dbReference type="NCBI Taxonomy" id="2769"/>
    <lineage>
        <taxon>Eukaryota</taxon>
        <taxon>Rhodophyta</taxon>
        <taxon>Florideophyceae</taxon>
        <taxon>Rhodymeniophycidae</taxon>
        <taxon>Gigartinales</taxon>
        <taxon>Gigartinaceae</taxon>
        <taxon>Chondrus</taxon>
    </lineage>
</organism>
<dbReference type="Gramene" id="CDF38152">
    <property type="protein sequence ID" value="CDF38152"/>
    <property type="gene ID" value="CHC_T00006333001"/>
</dbReference>
<dbReference type="EMBL" id="HG001898">
    <property type="protein sequence ID" value="CDF38152.1"/>
    <property type="molecule type" value="Genomic_DNA"/>
</dbReference>
<keyword evidence="3" id="KW-1185">Reference proteome</keyword>